<feature type="domain" description="Tail specific protease" evidence="2">
    <location>
        <begin position="119"/>
        <end position="315"/>
    </location>
</feature>
<protein>
    <recommendedName>
        <fullName evidence="2">Tail specific protease domain-containing protein</fullName>
    </recommendedName>
</protein>
<dbReference type="GO" id="GO:0006508">
    <property type="term" value="P:proteolysis"/>
    <property type="evidence" value="ECO:0007669"/>
    <property type="project" value="InterPro"/>
</dbReference>
<evidence type="ECO:0000313" key="4">
    <source>
        <dbReference type="Proteomes" id="UP000541425"/>
    </source>
</evidence>
<comment type="caution">
    <text evidence="3">The sequence shown here is derived from an EMBL/GenBank/DDBJ whole genome shotgun (WGS) entry which is preliminary data.</text>
</comment>
<evidence type="ECO:0000259" key="2">
    <source>
        <dbReference type="SMART" id="SM00245"/>
    </source>
</evidence>
<dbReference type="InterPro" id="IPR028204">
    <property type="entry name" value="Tricorn_C1"/>
</dbReference>
<gene>
    <name evidence="3" type="ORF">FHS60_001316</name>
</gene>
<feature type="chain" id="PRO_5031229668" description="Tail specific protease domain-containing protein" evidence="1">
    <location>
        <begin position="26"/>
        <end position="347"/>
    </location>
</feature>
<dbReference type="Proteomes" id="UP000541425">
    <property type="component" value="Unassembled WGS sequence"/>
</dbReference>
<dbReference type="PANTHER" id="PTHR11261">
    <property type="entry name" value="INTERPHOTORECEPTOR RETINOID-BINDING PROTEIN"/>
    <property type="match status" value="1"/>
</dbReference>
<dbReference type="PANTHER" id="PTHR11261:SF3">
    <property type="entry name" value="RETINOL-BINDING PROTEIN 3"/>
    <property type="match status" value="1"/>
</dbReference>
<dbReference type="RefSeq" id="WP_183696479.1">
    <property type="nucleotide sequence ID" value="NZ_JACICA010000005.1"/>
</dbReference>
<dbReference type="Pfam" id="PF14684">
    <property type="entry name" value="Tricorn_C1"/>
    <property type="match status" value="1"/>
</dbReference>
<dbReference type="InterPro" id="IPR029045">
    <property type="entry name" value="ClpP/crotonase-like_dom_sf"/>
</dbReference>
<dbReference type="CDD" id="cd07563">
    <property type="entry name" value="Peptidase_S41_IRBP"/>
    <property type="match status" value="1"/>
</dbReference>
<feature type="signal peptide" evidence="1">
    <location>
        <begin position="1"/>
        <end position="25"/>
    </location>
</feature>
<organism evidence="3 4">
    <name type="scientific">Alloprevotella rava</name>
    <dbReference type="NCBI Taxonomy" id="671218"/>
    <lineage>
        <taxon>Bacteria</taxon>
        <taxon>Pseudomonadati</taxon>
        <taxon>Bacteroidota</taxon>
        <taxon>Bacteroidia</taxon>
        <taxon>Bacteroidales</taxon>
        <taxon>Prevotellaceae</taxon>
        <taxon>Alloprevotella</taxon>
    </lineage>
</organism>
<evidence type="ECO:0000256" key="1">
    <source>
        <dbReference type="SAM" id="SignalP"/>
    </source>
</evidence>
<evidence type="ECO:0000313" key="3">
    <source>
        <dbReference type="EMBL" id="MBB3702847.1"/>
    </source>
</evidence>
<dbReference type="Pfam" id="PF03572">
    <property type="entry name" value="Peptidase_S41"/>
    <property type="match status" value="1"/>
</dbReference>
<dbReference type="PROSITE" id="PS51257">
    <property type="entry name" value="PROKAR_LIPOPROTEIN"/>
    <property type="match status" value="1"/>
</dbReference>
<dbReference type="InterPro" id="IPR005151">
    <property type="entry name" value="Tail-specific_protease"/>
</dbReference>
<dbReference type="Gene3D" id="3.30.750.44">
    <property type="match status" value="1"/>
</dbReference>
<keyword evidence="1" id="KW-0732">Signal</keyword>
<dbReference type="SUPFAM" id="SSF52096">
    <property type="entry name" value="ClpP/crotonase"/>
    <property type="match status" value="1"/>
</dbReference>
<dbReference type="EMBL" id="JACICA010000005">
    <property type="protein sequence ID" value="MBB3702847.1"/>
    <property type="molecule type" value="Genomic_DNA"/>
</dbReference>
<dbReference type="AlphaFoldDB" id="A0A7W5UJZ2"/>
<accession>A0A7W5UJZ2</accession>
<sequence>MRTLYLFFLSLLAGLLSSCITEDMADNTPTGNFETCWKLIDEHYCFFDYKNKEYGLDWAAVRERYRQGVTDNMRSEQLFEVLRRMTAELRDGHVNLSAAHDVARYGAWFDDFPMNFSDSLVRRYLGRSEDFRVGSGLRYRVLSDNVGYIRCASFASPLGSGNLQEMMRALAMCDGLIVDVRSNGGGLLTSAEQLASLFINEPTTCAYMQHKRGPRHDDFSPMEAIRIKPFKGLRWQKPVCILTNRRTFSAANSFVMFLKGLPRVTVIGDRTGGGAGLPFTSELPNGWTLRFSASPMYDSEKRMTEMGIDPDMKVDISSSDYARSIDTIIETARQQIRTAKKKASGIE</sequence>
<dbReference type="SMART" id="SM00245">
    <property type="entry name" value="TSPc"/>
    <property type="match status" value="1"/>
</dbReference>
<proteinExistence type="predicted"/>
<dbReference type="Gene3D" id="3.90.226.10">
    <property type="entry name" value="2-enoyl-CoA Hydratase, Chain A, domain 1"/>
    <property type="match status" value="1"/>
</dbReference>
<reference evidence="3 4" key="1">
    <citation type="submission" date="2020-08" db="EMBL/GenBank/DDBJ databases">
        <title>Genomic Encyclopedia of Type Strains, Phase IV (KMG-IV): sequencing the most valuable type-strain genomes for metagenomic binning, comparative biology and taxonomic classification.</title>
        <authorList>
            <person name="Goeker M."/>
        </authorList>
    </citation>
    <scope>NUCLEOTIDE SEQUENCE [LARGE SCALE GENOMIC DNA]</scope>
    <source>
        <strain evidence="3 4">DSM 22548</strain>
    </source>
</reference>
<name>A0A7W5UJZ2_9BACT</name>
<dbReference type="GO" id="GO:0008236">
    <property type="term" value="F:serine-type peptidase activity"/>
    <property type="evidence" value="ECO:0007669"/>
    <property type="project" value="InterPro"/>
</dbReference>